<dbReference type="InterPro" id="IPR036278">
    <property type="entry name" value="Sialidase_sf"/>
</dbReference>
<name>A0ABU7G747_9ALTE</name>
<reference evidence="1 2" key="2">
    <citation type="submission" date="2023-12" db="EMBL/GenBank/DDBJ databases">
        <authorList>
            <consortium name="Cladostephus spongiosus"/>
            <person name="Lorente B."/>
            <person name="Cabral C."/>
            <person name="Frias J."/>
            <person name="Faria J."/>
            <person name="Toubarro D."/>
        </authorList>
    </citation>
    <scope>NUCLEOTIDE SEQUENCE [LARGE SCALE GENOMIC DNA]</scope>
    <source>
        <strain evidence="1 2">ZMCS4</strain>
    </source>
</reference>
<proteinExistence type="predicted"/>
<keyword evidence="2" id="KW-1185">Reference proteome</keyword>
<evidence type="ECO:0000313" key="1">
    <source>
        <dbReference type="EMBL" id="MEE1675151.1"/>
    </source>
</evidence>
<dbReference type="RefSeq" id="WP_329776118.1">
    <property type="nucleotide sequence ID" value="NZ_JAYDYW010000011.1"/>
</dbReference>
<accession>A0ABU7G747</accession>
<dbReference type="Gene3D" id="2.120.10.10">
    <property type="match status" value="1"/>
</dbReference>
<protein>
    <submittedName>
        <fullName evidence="1">Exo-alpha-sialidase</fullName>
    </submittedName>
</protein>
<dbReference type="SUPFAM" id="SSF50939">
    <property type="entry name" value="Sialidases"/>
    <property type="match status" value="1"/>
</dbReference>
<gene>
    <name evidence="1" type="ORF">SNR37_000476</name>
</gene>
<dbReference type="EMBL" id="JAYDYW010000011">
    <property type="protein sequence ID" value="MEE1675151.1"/>
    <property type="molecule type" value="Genomic_DNA"/>
</dbReference>
<dbReference type="Proteomes" id="UP001310248">
    <property type="component" value="Unassembled WGS sequence"/>
</dbReference>
<evidence type="ECO:0000313" key="2">
    <source>
        <dbReference type="Proteomes" id="UP001310248"/>
    </source>
</evidence>
<reference evidence="2" key="1">
    <citation type="submission" date="2023-07" db="EMBL/GenBank/DDBJ databases">
        <title>Draft genome sequence of Agarivorans aestuarii strain ZMCS4, a CAZymes producing bacteria isolated from the marine brown algae Clodostephus spongiosus.</title>
        <authorList>
            <person name="Lorente B."/>
            <person name="Cabral C."/>
            <person name="Frias J."/>
            <person name="Faria J."/>
            <person name="Toubarro D."/>
        </authorList>
    </citation>
    <scope>NUCLEOTIDE SEQUENCE [LARGE SCALE GENOMIC DNA]</scope>
    <source>
        <strain evidence="2">ZMCS4</strain>
    </source>
</reference>
<sequence>MKLCSVERVWNEGEHNAFTDLCEFKQALWLCFREAEAHVSDEGDIRILRRSADDPHFESAALIHLPGIDLRDPKLVESPDGRLLLTCAGVNRSSESFDLQSYTAWSDDGENWSELRAQGDAGMWLWRSRYLTDSAYAVAYNYSLDKVNLYRMDEQGDYQLHLDPLFSLQQNGLAYPNEHDLCLLDDGAALCLLRRDKDTGTGQLGYAKPPYLNWQWQDLQLQIGGPAMIKLDDGRLLCAVRLYQPVRTSLCWLDADKARLQEFQVLPSDGDTSYPGLVQQGNKVFCSYYSSHEEKTAIYFAELDLSQE</sequence>
<organism evidence="1 2">
    <name type="scientific">Agarivorans aestuarii</name>
    <dbReference type="NCBI Taxonomy" id="1563703"/>
    <lineage>
        <taxon>Bacteria</taxon>
        <taxon>Pseudomonadati</taxon>
        <taxon>Pseudomonadota</taxon>
        <taxon>Gammaproteobacteria</taxon>
        <taxon>Alteromonadales</taxon>
        <taxon>Alteromonadaceae</taxon>
        <taxon>Agarivorans</taxon>
    </lineage>
</organism>
<comment type="caution">
    <text evidence="1">The sequence shown here is derived from an EMBL/GenBank/DDBJ whole genome shotgun (WGS) entry which is preliminary data.</text>
</comment>